<organism evidence="1">
    <name type="scientific">Rhizophora mucronata</name>
    <name type="common">Asiatic mangrove</name>
    <dbReference type="NCBI Taxonomy" id="61149"/>
    <lineage>
        <taxon>Eukaryota</taxon>
        <taxon>Viridiplantae</taxon>
        <taxon>Streptophyta</taxon>
        <taxon>Embryophyta</taxon>
        <taxon>Tracheophyta</taxon>
        <taxon>Spermatophyta</taxon>
        <taxon>Magnoliopsida</taxon>
        <taxon>eudicotyledons</taxon>
        <taxon>Gunneridae</taxon>
        <taxon>Pentapetalae</taxon>
        <taxon>rosids</taxon>
        <taxon>fabids</taxon>
        <taxon>Malpighiales</taxon>
        <taxon>Rhizophoraceae</taxon>
        <taxon>Rhizophora</taxon>
    </lineage>
</organism>
<dbReference type="AlphaFoldDB" id="A0A2P2NS80"/>
<evidence type="ECO:0000313" key="1">
    <source>
        <dbReference type="EMBL" id="MBX45294.1"/>
    </source>
</evidence>
<sequence length="65" mass="8126">MAPKQQKKMRLISLCQHRNQKAQHNQLHWFPRKRITRLQLQLKTLSSRWWKLQSMTIHQLFLHLR</sequence>
<accession>A0A2P2NS80</accession>
<dbReference type="EMBL" id="GGEC01064810">
    <property type="protein sequence ID" value="MBX45294.1"/>
    <property type="molecule type" value="Transcribed_RNA"/>
</dbReference>
<protein>
    <submittedName>
        <fullName evidence="1">Uncharacterized protein</fullName>
    </submittedName>
</protein>
<reference evidence="1" key="1">
    <citation type="submission" date="2018-02" db="EMBL/GenBank/DDBJ databases">
        <title>Rhizophora mucronata_Transcriptome.</title>
        <authorList>
            <person name="Meera S.P."/>
            <person name="Sreeshan A."/>
            <person name="Augustine A."/>
        </authorList>
    </citation>
    <scope>NUCLEOTIDE SEQUENCE</scope>
    <source>
        <tissue evidence="1">Leaf</tissue>
    </source>
</reference>
<name>A0A2P2NS80_RHIMU</name>
<proteinExistence type="predicted"/>